<dbReference type="Proteomes" id="UP000039021">
    <property type="component" value="Unassembled WGS sequence"/>
</dbReference>
<accession>A0A916LEB7</accession>
<proteinExistence type="predicted"/>
<organism evidence="1 2">
    <name type="scientific">Mycobacterium tuberculosis</name>
    <dbReference type="NCBI Taxonomy" id="1773"/>
    <lineage>
        <taxon>Bacteria</taxon>
        <taxon>Bacillati</taxon>
        <taxon>Actinomycetota</taxon>
        <taxon>Actinomycetes</taxon>
        <taxon>Mycobacteriales</taxon>
        <taxon>Mycobacteriaceae</taxon>
        <taxon>Mycobacterium</taxon>
        <taxon>Mycobacterium tuberculosis complex</taxon>
    </lineage>
</organism>
<gene>
    <name evidence="1" type="ORF">ERS007739_03802</name>
</gene>
<evidence type="ECO:0000313" key="2">
    <source>
        <dbReference type="Proteomes" id="UP000039021"/>
    </source>
</evidence>
<evidence type="ECO:0000313" key="1">
    <source>
        <dbReference type="EMBL" id="COZ48069.1"/>
    </source>
</evidence>
<sequence length="29" mass="3304">MIPVNLVIPRKSRMHSWATMPFSPVYSTG</sequence>
<dbReference type="EMBL" id="CSBK01002090">
    <property type="protein sequence ID" value="COZ48069.1"/>
    <property type="molecule type" value="Genomic_DNA"/>
</dbReference>
<comment type="caution">
    <text evidence="1">The sequence shown here is derived from an EMBL/GenBank/DDBJ whole genome shotgun (WGS) entry which is preliminary data.</text>
</comment>
<protein>
    <submittedName>
        <fullName evidence="1">Uncharacterized protein</fullName>
    </submittedName>
</protein>
<reference evidence="2" key="1">
    <citation type="submission" date="2015-03" db="EMBL/GenBank/DDBJ databases">
        <authorList>
            <consortium name="Pathogen Informatics"/>
        </authorList>
    </citation>
    <scope>NUCLEOTIDE SEQUENCE [LARGE SCALE GENOMIC DNA]</scope>
    <source>
        <strain evidence="2">N09902308</strain>
    </source>
</reference>
<name>A0A916LEB7_MYCTX</name>
<dbReference type="AlphaFoldDB" id="A0A916LEB7"/>